<dbReference type="Pfam" id="PF01035">
    <property type="entry name" value="DNA_binding_1"/>
    <property type="match status" value="1"/>
</dbReference>
<proteinExistence type="inferred from homology"/>
<comment type="function">
    <text evidence="9">Involved in the cellular defense against the biological effects of O6-methylguanine (O6-MeG) and O4-methylthymine (O4-MeT) in DNA. Repairs the methylated nucleobase in DNA by stoichiometrically transferring the methyl group to a cysteine residue in the enzyme. This is a suicide reaction: the enzyme is irreversibly inactivated.</text>
</comment>
<dbReference type="InterPro" id="IPR036388">
    <property type="entry name" value="WH-like_DNA-bd_sf"/>
</dbReference>
<dbReference type="InterPro" id="IPR023546">
    <property type="entry name" value="MGMT"/>
</dbReference>
<comment type="miscellaneous">
    <text evidence="9">This enzyme catalyzes only one turnover and therefore is not strictly catalytic. According to one definition, an enzyme is a biocatalyst that acts repeatedly and over many reaction cycles.</text>
</comment>
<evidence type="ECO:0000259" key="11">
    <source>
        <dbReference type="Pfam" id="PF02870"/>
    </source>
</evidence>
<keyword evidence="4 9" id="KW-0489">Methyltransferase</keyword>
<dbReference type="Gene3D" id="1.10.10.10">
    <property type="entry name" value="Winged helix-like DNA-binding domain superfamily/Winged helix DNA-binding domain"/>
    <property type="match status" value="1"/>
</dbReference>
<dbReference type="GO" id="GO:0032259">
    <property type="term" value="P:methylation"/>
    <property type="evidence" value="ECO:0007669"/>
    <property type="project" value="UniProtKB-KW"/>
</dbReference>
<evidence type="ECO:0000256" key="3">
    <source>
        <dbReference type="ARBA" id="ARBA00022490"/>
    </source>
</evidence>
<sequence>MTSDPRGDATGTCTIDSPVGALELRTSAGRLTTIWFAGDAPPSRGDLDDDPVLAASVEQLRAYFAGALTEFDLPLSMAGTPFQRQVWTTLTQIPYAETWTYGDLAHRVGMPTGARAVGAANGQNPLPIVVPCHRVVGTNGRLVGYGGGLDRKVTLLELEAKVRFERDFG</sequence>
<keyword evidence="3 9" id="KW-0963">Cytoplasm</keyword>
<evidence type="ECO:0000313" key="13">
    <source>
        <dbReference type="Proteomes" id="UP000638648"/>
    </source>
</evidence>
<feature type="domain" description="Methylguanine DNA methyltransferase ribonuclease-like" evidence="11">
    <location>
        <begin position="14"/>
        <end position="76"/>
    </location>
</feature>
<dbReference type="PROSITE" id="PS00374">
    <property type="entry name" value="MGMT"/>
    <property type="match status" value="1"/>
</dbReference>
<evidence type="ECO:0000256" key="5">
    <source>
        <dbReference type="ARBA" id="ARBA00022679"/>
    </source>
</evidence>
<evidence type="ECO:0000256" key="9">
    <source>
        <dbReference type="HAMAP-Rule" id="MF_00772"/>
    </source>
</evidence>
<dbReference type="GO" id="GO:0003908">
    <property type="term" value="F:methylated-DNA-[protein]-cysteine S-methyltransferase activity"/>
    <property type="evidence" value="ECO:0007669"/>
    <property type="project" value="UniProtKB-UniRule"/>
</dbReference>
<keyword evidence="6 9" id="KW-0227">DNA damage</keyword>
<dbReference type="PANTHER" id="PTHR10815">
    <property type="entry name" value="METHYLATED-DNA--PROTEIN-CYSTEINE METHYLTRANSFERASE"/>
    <property type="match status" value="1"/>
</dbReference>
<dbReference type="CDD" id="cd06445">
    <property type="entry name" value="ATase"/>
    <property type="match status" value="1"/>
</dbReference>
<dbReference type="InterPro" id="IPR014048">
    <property type="entry name" value="MethylDNA_cys_MeTrfase_DNA-bd"/>
</dbReference>
<evidence type="ECO:0000256" key="1">
    <source>
        <dbReference type="ARBA" id="ARBA00001286"/>
    </source>
</evidence>
<dbReference type="AlphaFoldDB" id="A0A927N455"/>
<protein>
    <recommendedName>
        <fullName evidence="9">Methylated-DNA--protein-cysteine methyltransferase</fullName>
        <ecNumber evidence="9">2.1.1.63</ecNumber>
    </recommendedName>
    <alternativeName>
        <fullName evidence="9">6-O-methylguanine-DNA methyltransferase</fullName>
        <shortName evidence="9">MGMT</shortName>
    </alternativeName>
    <alternativeName>
        <fullName evidence="9">O-6-methylguanine-DNA-alkyltransferase</fullName>
    </alternativeName>
</protein>
<keyword evidence="13" id="KW-1185">Reference proteome</keyword>
<evidence type="ECO:0000313" key="12">
    <source>
        <dbReference type="EMBL" id="MBE1612335.1"/>
    </source>
</evidence>
<comment type="caution">
    <text evidence="12">The sequence shown here is derived from an EMBL/GenBank/DDBJ whole genome shotgun (WGS) entry which is preliminary data.</text>
</comment>
<organism evidence="12 13">
    <name type="scientific">Actinopolymorpha pittospori</name>
    <dbReference type="NCBI Taxonomy" id="648752"/>
    <lineage>
        <taxon>Bacteria</taxon>
        <taxon>Bacillati</taxon>
        <taxon>Actinomycetota</taxon>
        <taxon>Actinomycetes</taxon>
        <taxon>Propionibacteriales</taxon>
        <taxon>Actinopolymorphaceae</taxon>
        <taxon>Actinopolymorpha</taxon>
    </lineage>
</organism>
<dbReference type="InterPro" id="IPR008332">
    <property type="entry name" value="MethylG_MeTrfase_N"/>
</dbReference>
<gene>
    <name evidence="12" type="ORF">HEB94_009183</name>
</gene>
<accession>A0A927N455</accession>
<dbReference type="Proteomes" id="UP000638648">
    <property type="component" value="Unassembled WGS sequence"/>
</dbReference>
<dbReference type="Pfam" id="PF02870">
    <property type="entry name" value="Methyltransf_1N"/>
    <property type="match status" value="1"/>
</dbReference>
<comment type="catalytic activity">
    <reaction evidence="8 9">
        <text>a 6-O-methyl-2'-deoxyguanosine in DNA + L-cysteinyl-[protein] = S-methyl-L-cysteinyl-[protein] + a 2'-deoxyguanosine in DNA</text>
        <dbReference type="Rhea" id="RHEA:24000"/>
        <dbReference type="Rhea" id="RHEA-COMP:10131"/>
        <dbReference type="Rhea" id="RHEA-COMP:10132"/>
        <dbReference type="Rhea" id="RHEA-COMP:11367"/>
        <dbReference type="Rhea" id="RHEA-COMP:11368"/>
        <dbReference type="ChEBI" id="CHEBI:29950"/>
        <dbReference type="ChEBI" id="CHEBI:82612"/>
        <dbReference type="ChEBI" id="CHEBI:85445"/>
        <dbReference type="ChEBI" id="CHEBI:85448"/>
        <dbReference type="EC" id="2.1.1.63"/>
    </reaction>
</comment>
<name>A0A927N455_9ACTN</name>
<dbReference type="NCBIfam" id="TIGR00589">
    <property type="entry name" value="ogt"/>
    <property type="match status" value="1"/>
</dbReference>
<comment type="similarity">
    <text evidence="2 9">Belongs to the MGMT family.</text>
</comment>
<comment type="subcellular location">
    <subcellularLocation>
        <location evidence="9">Cytoplasm</location>
    </subcellularLocation>
</comment>
<dbReference type="Gene3D" id="3.30.160.70">
    <property type="entry name" value="Methylated DNA-protein cysteine methyltransferase domain"/>
    <property type="match status" value="1"/>
</dbReference>
<feature type="active site" description="Nucleophile; methyl group acceptor" evidence="9">
    <location>
        <position position="132"/>
    </location>
</feature>
<dbReference type="SUPFAM" id="SSF46767">
    <property type="entry name" value="Methylated DNA-protein cysteine methyltransferase, C-terminal domain"/>
    <property type="match status" value="1"/>
</dbReference>
<dbReference type="PANTHER" id="PTHR10815:SF5">
    <property type="entry name" value="METHYLATED-DNA--PROTEIN-CYSTEINE METHYLTRANSFERASE"/>
    <property type="match status" value="1"/>
</dbReference>
<dbReference type="EMBL" id="JADBEM010000001">
    <property type="protein sequence ID" value="MBE1612335.1"/>
    <property type="molecule type" value="Genomic_DNA"/>
</dbReference>
<dbReference type="InterPro" id="IPR001497">
    <property type="entry name" value="MethylDNA_cys_MeTrfase_AS"/>
</dbReference>
<evidence type="ECO:0000259" key="10">
    <source>
        <dbReference type="Pfam" id="PF01035"/>
    </source>
</evidence>
<comment type="catalytic activity">
    <reaction evidence="1 9">
        <text>a 4-O-methyl-thymidine in DNA + L-cysteinyl-[protein] = a thymidine in DNA + S-methyl-L-cysteinyl-[protein]</text>
        <dbReference type="Rhea" id="RHEA:53428"/>
        <dbReference type="Rhea" id="RHEA-COMP:10131"/>
        <dbReference type="Rhea" id="RHEA-COMP:10132"/>
        <dbReference type="Rhea" id="RHEA-COMP:13555"/>
        <dbReference type="Rhea" id="RHEA-COMP:13556"/>
        <dbReference type="ChEBI" id="CHEBI:29950"/>
        <dbReference type="ChEBI" id="CHEBI:82612"/>
        <dbReference type="ChEBI" id="CHEBI:137386"/>
        <dbReference type="ChEBI" id="CHEBI:137387"/>
        <dbReference type="EC" id="2.1.1.63"/>
    </reaction>
</comment>
<dbReference type="RefSeq" id="WP_192755406.1">
    <property type="nucleotide sequence ID" value="NZ_BAABJL010000005.1"/>
</dbReference>
<evidence type="ECO:0000256" key="4">
    <source>
        <dbReference type="ARBA" id="ARBA00022603"/>
    </source>
</evidence>
<reference evidence="12" key="1">
    <citation type="submission" date="2020-10" db="EMBL/GenBank/DDBJ databases">
        <title>Sequencing the genomes of 1000 actinobacteria strains.</title>
        <authorList>
            <person name="Klenk H.-P."/>
        </authorList>
    </citation>
    <scope>NUCLEOTIDE SEQUENCE</scope>
    <source>
        <strain evidence="12">DSM 45354</strain>
    </source>
</reference>
<dbReference type="InterPro" id="IPR036217">
    <property type="entry name" value="MethylDNA_cys_MeTrfase_DNAb"/>
</dbReference>
<keyword evidence="7 9" id="KW-0234">DNA repair</keyword>
<evidence type="ECO:0000256" key="2">
    <source>
        <dbReference type="ARBA" id="ARBA00008711"/>
    </source>
</evidence>
<dbReference type="FunFam" id="1.10.10.10:FF:000214">
    <property type="entry name" value="Methylated-DNA--protein-cysteine methyltransferase"/>
    <property type="match status" value="1"/>
</dbReference>
<dbReference type="GO" id="GO:0005737">
    <property type="term" value="C:cytoplasm"/>
    <property type="evidence" value="ECO:0007669"/>
    <property type="project" value="UniProtKB-SubCell"/>
</dbReference>
<dbReference type="InterPro" id="IPR036631">
    <property type="entry name" value="MGMT_N_sf"/>
</dbReference>
<evidence type="ECO:0000256" key="7">
    <source>
        <dbReference type="ARBA" id="ARBA00023204"/>
    </source>
</evidence>
<evidence type="ECO:0000256" key="6">
    <source>
        <dbReference type="ARBA" id="ARBA00022763"/>
    </source>
</evidence>
<evidence type="ECO:0000256" key="8">
    <source>
        <dbReference type="ARBA" id="ARBA00049348"/>
    </source>
</evidence>
<keyword evidence="5 9" id="KW-0808">Transferase</keyword>
<feature type="domain" description="Methylated-DNA-[protein]-cysteine S-methyltransferase DNA binding" evidence="10">
    <location>
        <begin position="81"/>
        <end position="160"/>
    </location>
</feature>
<dbReference type="HAMAP" id="MF_00772">
    <property type="entry name" value="OGT"/>
    <property type="match status" value="1"/>
</dbReference>
<dbReference type="GO" id="GO:0006307">
    <property type="term" value="P:DNA alkylation repair"/>
    <property type="evidence" value="ECO:0007669"/>
    <property type="project" value="UniProtKB-UniRule"/>
</dbReference>
<dbReference type="SUPFAM" id="SSF53155">
    <property type="entry name" value="Methylated DNA-protein cysteine methyltransferase domain"/>
    <property type="match status" value="1"/>
</dbReference>
<dbReference type="EC" id="2.1.1.63" evidence="9"/>